<evidence type="ECO:0000313" key="2">
    <source>
        <dbReference type="Proteomes" id="UP000248627"/>
    </source>
</evidence>
<protein>
    <submittedName>
        <fullName evidence="1">Uncharacterized protein</fullName>
    </submittedName>
</protein>
<name>A0A2W2BZS6_9ACTN</name>
<keyword evidence="2" id="KW-1185">Reference proteome</keyword>
<dbReference type="EMBL" id="POTX01000351">
    <property type="protein sequence ID" value="PZF85358.1"/>
    <property type="molecule type" value="Genomic_DNA"/>
</dbReference>
<gene>
    <name evidence="1" type="ORF">C1I93_28700</name>
</gene>
<organism evidence="1 2">
    <name type="scientific">Micromonospora endophytica</name>
    <dbReference type="NCBI Taxonomy" id="515350"/>
    <lineage>
        <taxon>Bacteria</taxon>
        <taxon>Bacillati</taxon>
        <taxon>Actinomycetota</taxon>
        <taxon>Actinomycetes</taxon>
        <taxon>Micromonosporales</taxon>
        <taxon>Micromonosporaceae</taxon>
        <taxon>Micromonospora</taxon>
    </lineage>
</organism>
<dbReference type="AlphaFoldDB" id="A0A2W2BZS6"/>
<dbReference type="Proteomes" id="UP000248627">
    <property type="component" value="Unassembled WGS sequence"/>
</dbReference>
<accession>A0A2W2BZS6</accession>
<proteinExistence type="predicted"/>
<dbReference type="RefSeq" id="WP_111246394.1">
    <property type="nucleotide sequence ID" value="NZ_AP023358.1"/>
</dbReference>
<sequence length="179" mass="18597">MIRLVAAEWLKLRTLKSFWICAGTALVLTPTAAALSGLLAAAVLQTVIIVLAAVVPGSEYATGTIRTTFLATPRRIAVMTAKALVVTVVAAVLGAVCLMLAYAVVTPVDVRHGTVVGRSAVDIGYCLLVALFAFAVTLAVKHTASAVSLALSAVLLVRLVLMVVSMMFGADPSTAFWNL</sequence>
<reference evidence="1 2" key="1">
    <citation type="submission" date="2018-01" db="EMBL/GenBank/DDBJ databases">
        <title>Draft genome sequence of Jishengella endophytica.</title>
        <authorList>
            <person name="Sahin N."/>
            <person name="Ay H."/>
            <person name="Saygin H."/>
        </authorList>
    </citation>
    <scope>NUCLEOTIDE SEQUENCE [LARGE SCALE GENOMIC DNA]</scope>
    <source>
        <strain evidence="1 2">DSM 45430</strain>
    </source>
</reference>
<dbReference type="OrthoDB" id="3297477at2"/>
<evidence type="ECO:0000313" key="1">
    <source>
        <dbReference type="EMBL" id="PZF85358.1"/>
    </source>
</evidence>
<comment type="caution">
    <text evidence="1">The sequence shown here is derived from an EMBL/GenBank/DDBJ whole genome shotgun (WGS) entry which is preliminary data.</text>
</comment>